<feature type="compositionally biased region" description="Basic and acidic residues" evidence="1">
    <location>
        <begin position="85"/>
        <end position="94"/>
    </location>
</feature>
<dbReference type="PANTHER" id="PTHR24637:SF421">
    <property type="entry name" value="CUTICLE COLLAGEN DPY-2"/>
    <property type="match status" value="1"/>
</dbReference>
<feature type="compositionally biased region" description="Low complexity" evidence="1">
    <location>
        <begin position="138"/>
        <end position="153"/>
    </location>
</feature>
<proteinExistence type="predicted"/>
<accession>A0A9N7Z7Y9</accession>
<dbReference type="AlphaFoldDB" id="A0A9N7Z7Y9"/>
<dbReference type="EMBL" id="CADEAL010004217">
    <property type="protein sequence ID" value="CAB1454560.1"/>
    <property type="molecule type" value="Genomic_DNA"/>
</dbReference>
<feature type="region of interest" description="Disordered" evidence="1">
    <location>
        <begin position="58"/>
        <end position="153"/>
    </location>
</feature>
<dbReference type="PANTHER" id="PTHR24637">
    <property type="entry name" value="COLLAGEN"/>
    <property type="match status" value="1"/>
</dbReference>
<evidence type="ECO:0000256" key="1">
    <source>
        <dbReference type="SAM" id="MobiDB-lite"/>
    </source>
</evidence>
<evidence type="ECO:0000313" key="2">
    <source>
        <dbReference type="EMBL" id="CAB1454560.1"/>
    </source>
</evidence>
<name>A0A9N7Z7Y9_PLEPL</name>
<dbReference type="Proteomes" id="UP001153269">
    <property type="component" value="Unassembled WGS sequence"/>
</dbReference>
<comment type="caution">
    <text evidence="2">The sequence shown here is derived from an EMBL/GenBank/DDBJ whole genome shotgun (WGS) entry which is preliminary data.</text>
</comment>
<keyword evidence="3" id="KW-1185">Reference proteome</keyword>
<dbReference type="InterPro" id="IPR008160">
    <property type="entry name" value="Collagen"/>
</dbReference>
<dbReference type="Pfam" id="PF01391">
    <property type="entry name" value="Collagen"/>
    <property type="match status" value="1"/>
</dbReference>
<evidence type="ECO:0000313" key="3">
    <source>
        <dbReference type="Proteomes" id="UP001153269"/>
    </source>
</evidence>
<gene>
    <name evidence="2" type="ORF">PLEPLA_LOCUS42326</name>
</gene>
<organism evidence="2 3">
    <name type="scientific">Pleuronectes platessa</name>
    <name type="common">European plaice</name>
    <dbReference type="NCBI Taxonomy" id="8262"/>
    <lineage>
        <taxon>Eukaryota</taxon>
        <taxon>Metazoa</taxon>
        <taxon>Chordata</taxon>
        <taxon>Craniata</taxon>
        <taxon>Vertebrata</taxon>
        <taxon>Euteleostomi</taxon>
        <taxon>Actinopterygii</taxon>
        <taxon>Neopterygii</taxon>
        <taxon>Teleostei</taxon>
        <taxon>Neoteleostei</taxon>
        <taxon>Acanthomorphata</taxon>
        <taxon>Carangaria</taxon>
        <taxon>Pleuronectiformes</taxon>
        <taxon>Pleuronectoidei</taxon>
        <taxon>Pleuronectidae</taxon>
        <taxon>Pleuronectes</taxon>
    </lineage>
</organism>
<feature type="compositionally biased region" description="Low complexity" evidence="1">
    <location>
        <begin position="62"/>
        <end position="79"/>
    </location>
</feature>
<protein>
    <submittedName>
        <fullName evidence="2">Uncharacterized protein</fullName>
    </submittedName>
</protein>
<reference evidence="2" key="1">
    <citation type="submission" date="2020-03" db="EMBL/GenBank/DDBJ databases">
        <authorList>
            <person name="Weist P."/>
        </authorList>
    </citation>
    <scope>NUCLEOTIDE SEQUENCE</scope>
</reference>
<sequence>MAISMACPGRSCVLGFFLVTEKQSRCLDLEKKRDGLVFQMGRLSCHVKVETALYVGVIPRKGSPGKPGDQGPQGPMGPWGLRGPPGDKGRRGIEGSHGPEGPKGDRGHPGAGGEPGLSGLDGCNGTMGRPGVPGTRGLDGLNGPPGLPGLKGVKGEPLYGVTLPGLPVSSSTQEKGSVAEMESRVYLEDEESWDLKAMMASLVFLDLRETLVDHWQVIKEKMETEVFLDHVEHKALWGIQETLTDKDIKESKESLDFLDFRVFLVFLV</sequence>